<dbReference type="Proteomes" id="UP000824101">
    <property type="component" value="Unassembled WGS sequence"/>
</dbReference>
<comment type="caution">
    <text evidence="2">The sequence shown here is derived from an EMBL/GenBank/DDBJ whole genome shotgun (WGS) entry which is preliminary data.</text>
</comment>
<evidence type="ECO:0000313" key="3">
    <source>
        <dbReference type="Proteomes" id="UP000824101"/>
    </source>
</evidence>
<dbReference type="InterPro" id="IPR010897">
    <property type="entry name" value="Spore_II_P"/>
</dbReference>
<proteinExistence type="predicted"/>
<evidence type="ECO:0000313" key="2">
    <source>
        <dbReference type="EMBL" id="HIZ79821.1"/>
    </source>
</evidence>
<protein>
    <submittedName>
        <fullName evidence="2">Stage II sporulation protein P</fullName>
    </submittedName>
</protein>
<reference evidence="2" key="2">
    <citation type="submission" date="2021-04" db="EMBL/GenBank/DDBJ databases">
        <authorList>
            <person name="Gilroy R."/>
        </authorList>
    </citation>
    <scope>NUCLEOTIDE SEQUENCE</scope>
    <source>
        <strain evidence="2">ChiBcec1-1093</strain>
    </source>
</reference>
<accession>A0A9D2K5X5</accession>
<name>A0A9D2K5X5_9FIRM</name>
<reference evidence="2" key="1">
    <citation type="journal article" date="2021" name="PeerJ">
        <title>Extensive microbial diversity within the chicken gut microbiome revealed by metagenomics and culture.</title>
        <authorList>
            <person name="Gilroy R."/>
            <person name="Ravi A."/>
            <person name="Getino M."/>
            <person name="Pursley I."/>
            <person name="Horton D.L."/>
            <person name="Alikhan N.F."/>
            <person name="Baker D."/>
            <person name="Gharbi K."/>
            <person name="Hall N."/>
            <person name="Watson M."/>
            <person name="Adriaenssens E.M."/>
            <person name="Foster-Nyarko E."/>
            <person name="Jarju S."/>
            <person name="Secka A."/>
            <person name="Antonio M."/>
            <person name="Oren A."/>
            <person name="Chaudhuri R.R."/>
            <person name="La Ragione R."/>
            <person name="Hildebrand F."/>
            <person name="Pallen M.J."/>
        </authorList>
    </citation>
    <scope>NUCLEOTIDE SEQUENCE</scope>
    <source>
        <strain evidence="2">ChiBcec1-1093</strain>
    </source>
</reference>
<dbReference type="AlphaFoldDB" id="A0A9D2K5X5"/>
<sequence length="397" mass="43646">MPELSAAADMPEAGQISGQAALTCFSFLRNSHYPAARENLPDSILELAVEMLPAYRLGRERLEAERKLGGNDPAFSVYLDNQRFFAEYESLEGKEEGNEGSVLAGNGAAAGGSGAEGAEDSDSRSIAQAAALSVQDGLPITGQVYSMSQLADYDFLMKTFYSVHPSTTAGRDEMNAEELLSEDLRLTKDSSSPQILIYHSHSQETYADFGPENPDATVVGVGEYLAELLRKKGYHVIHDTSVYDLRDGKLDRSQAYTYALEGITAILQENPTIEVVLDIHRDGVDEDYRLVSEVNGKPTAQIMFFNGMSQTPDGPIEYLPNPYREENLAFSLQLQMKAAAYFPGFTRKIYLKGLRYNLHVRPRSSLIEVGAQTNTGEEARNAMEPLAELLDMVLQGN</sequence>
<dbReference type="EMBL" id="DXBC01000131">
    <property type="protein sequence ID" value="HIZ79821.1"/>
    <property type="molecule type" value="Genomic_DNA"/>
</dbReference>
<organism evidence="2 3">
    <name type="scientific">Candidatus Lachnoclostridium stercorigallinarum</name>
    <dbReference type="NCBI Taxonomy" id="2838634"/>
    <lineage>
        <taxon>Bacteria</taxon>
        <taxon>Bacillati</taxon>
        <taxon>Bacillota</taxon>
        <taxon>Clostridia</taxon>
        <taxon>Lachnospirales</taxon>
        <taxon>Lachnospiraceae</taxon>
    </lineage>
</organism>
<evidence type="ECO:0000256" key="1">
    <source>
        <dbReference type="SAM" id="MobiDB-lite"/>
    </source>
</evidence>
<feature type="region of interest" description="Disordered" evidence="1">
    <location>
        <begin position="96"/>
        <end position="122"/>
    </location>
</feature>
<dbReference type="Pfam" id="PF07454">
    <property type="entry name" value="SpoIIP"/>
    <property type="match status" value="1"/>
</dbReference>
<gene>
    <name evidence="2" type="ORF">IAA17_08550</name>
</gene>